<accession>A0A8J7RN72</accession>
<dbReference type="InterPro" id="IPR011264">
    <property type="entry name" value="BADH"/>
</dbReference>
<dbReference type="PANTHER" id="PTHR11699">
    <property type="entry name" value="ALDEHYDE DEHYDROGENASE-RELATED"/>
    <property type="match status" value="1"/>
</dbReference>
<evidence type="ECO:0000256" key="6">
    <source>
        <dbReference type="ARBA" id="ARBA00023097"/>
    </source>
</evidence>
<evidence type="ECO:0000256" key="2">
    <source>
        <dbReference type="ARBA" id="ARBA00022723"/>
    </source>
</evidence>
<dbReference type="Proteomes" id="UP000666240">
    <property type="component" value="Unassembled WGS sequence"/>
</dbReference>
<proteinExistence type="inferred from homology"/>
<evidence type="ECO:0000256" key="4">
    <source>
        <dbReference type="ARBA" id="ARBA00023002"/>
    </source>
</evidence>
<evidence type="ECO:0000256" key="1">
    <source>
        <dbReference type="ARBA" id="ARBA00009986"/>
    </source>
</evidence>
<evidence type="ECO:0000256" key="5">
    <source>
        <dbReference type="ARBA" id="ARBA00023027"/>
    </source>
</evidence>
<dbReference type="SUPFAM" id="SSF53720">
    <property type="entry name" value="ALDH-like"/>
    <property type="match status" value="1"/>
</dbReference>
<comment type="subunit">
    <text evidence="9 10">Dimer of dimers.</text>
</comment>
<dbReference type="GO" id="GO:0019285">
    <property type="term" value="P:glycine betaine biosynthetic process from choline"/>
    <property type="evidence" value="ECO:0007669"/>
    <property type="project" value="UniProtKB-UniRule"/>
</dbReference>
<dbReference type="GO" id="GO:0008802">
    <property type="term" value="F:betaine-aldehyde dehydrogenase (NAD+) activity"/>
    <property type="evidence" value="ECO:0007669"/>
    <property type="project" value="UniProtKB-UniRule"/>
</dbReference>
<feature type="binding site" evidence="10">
    <location>
        <position position="384"/>
    </location>
    <ligand>
        <name>NAD(+)</name>
        <dbReference type="ChEBI" id="CHEBI:57540"/>
    </ligand>
</feature>
<feature type="binding site" evidence="10">
    <location>
        <begin position="175"/>
        <end position="178"/>
    </location>
    <ligand>
        <name>NAD(+)</name>
        <dbReference type="ChEBI" id="CHEBI:57540"/>
    </ligand>
</feature>
<name>A0A8J7RN72_9HYPH</name>
<feature type="binding site" description="covalent" evidence="10">
    <location>
        <position position="283"/>
    </location>
    <ligand>
        <name>NAD(+)</name>
        <dbReference type="ChEBI" id="CHEBI:57540"/>
    </ligand>
</feature>
<dbReference type="FunFam" id="3.40.605.10:FF:000007">
    <property type="entry name" value="NAD/NADP-dependent betaine aldehyde dehydrogenase"/>
    <property type="match status" value="1"/>
</dbReference>
<dbReference type="InterPro" id="IPR016161">
    <property type="entry name" value="Ald_DH/histidinol_DH"/>
</dbReference>
<gene>
    <name evidence="10 14" type="primary">betB</name>
    <name evidence="14" type="ORF">J5Y06_09335</name>
</gene>
<comment type="catalytic activity">
    <reaction evidence="7">
        <text>betaine aldehyde + NADP(+) + H2O = glycine betaine + NADPH + 2 H(+)</text>
        <dbReference type="Rhea" id="RHEA:30067"/>
        <dbReference type="ChEBI" id="CHEBI:15377"/>
        <dbReference type="ChEBI" id="CHEBI:15378"/>
        <dbReference type="ChEBI" id="CHEBI:15710"/>
        <dbReference type="ChEBI" id="CHEBI:17750"/>
        <dbReference type="ChEBI" id="CHEBI:57783"/>
        <dbReference type="ChEBI" id="CHEBI:58349"/>
    </reaction>
    <physiologicalReaction direction="left-to-right" evidence="7">
        <dbReference type="Rhea" id="RHEA:30068"/>
    </physiologicalReaction>
</comment>
<comment type="similarity">
    <text evidence="1 10 12">Belongs to the aldehyde dehydrogenase family.</text>
</comment>
<keyword evidence="10" id="KW-0521">NADP</keyword>
<comment type="caution">
    <text evidence="10">Lacks conserved residue(s) required for the propagation of feature annotation.</text>
</comment>
<feature type="binding site" evidence="10">
    <location>
        <position position="93"/>
    </location>
    <ligand>
        <name>K(+)</name>
        <dbReference type="ChEBI" id="CHEBI:29103"/>
        <label>1</label>
    </ligand>
</feature>
<feature type="binding site" evidence="10">
    <location>
        <begin position="149"/>
        <end position="151"/>
    </location>
    <ligand>
        <name>NAD(+)</name>
        <dbReference type="ChEBI" id="CHEBI:57540"/>
    </ligand>
</feature>
<keyword evidence="2 10" id="KW-0479">Metal-binding</keyword>
<comment type="catalytic activity">
    <reaction evidence="8">
        <text>betaine aldehyde + NAD(+) + H2O = glycine betaine + NADH + 2 H(+)</text>
        <dbReference type="Rhea" id="RHEA:15305"/>
        <dbReference type="ChEBI" id="CHEBI:15377"/>
        <dbReference type="ChEBI" id="CHEBI:15378"/>
        <dbReference type="ChEBI" id="CHEBI:15710"/>
        <dbReference type="ChEBI" id="CHEBI:17750"/>
        <dbReference type="ChEBI" id="CHEBI:57540"/>
        <dbReference type="ChEBI" id="CHEBI:57945"/>
        <dbReference type="EC" id="1.2.1.8"/>
    </reaction>
    <physiologicalReaction direction="left-to-right" evidence="8">
        <dbReference type="Rhea" id="RHEA:15306"/>
    </physiologicalReaction>
</comment>
<dbReference type="RefSeq" id="WP_209334856.1">
    <property type="nucleotide sequence ID" value="NZ_JAGIYY010000002.1"/>
</dbReference>
<comment type="function">
    <text evidence="10">Involved in the biosynthesis of the osmoprotectant glycine betaine. Catalyzes the irreversible oxidation of betaine aldehyde to the corresponding acid.</text>
</comment>
<evidence type="ECO:0000313" key="15">
    <source>
        <dbReference type="Proteomes" id="UP000666240"/>
    </source>
</evidence>
<feature type="binding site" evidence="10">
    <location>
        <position position="27"/>
    </location>
    <ligand>
        <name>K(+)</name>
        <dbReference type="ChEBI" id="CHEBI:29103"/>
        <label>1</label>
    </ligand>
</feature>
<dbReference type="UniPathway" id="UPA00529">
    <property type="reaction ID" value="UER00386"/>
</dbReference>
<dbReference type="HAMAP" id="MF_00804">
    <property type="entry name" value="BADH"/>
    <property type="match status" value="1"/>
</dbReference>
<keyword evidence="15" id="KW-1185">Reference proteome</keyword>
<dbReference type="PROSITE" id="PS00070">
    <property type="entry name" value="ALDEHYDE_DEHYDR_CYS"/>
    <property type="match status" value="1"/>
</dbReference>
<keyword evidence="6 10" id="KW-0558">Oxidation</keyword>
<dbReference type="Gene3D" id="3.40.309.10">
    <property type="entry name" value="Aldehyde Dehydrogenase, Chain A, domain 2"/>
    <property type="match status" value="1"/>
</dbReference>
<keyword evidence="5 10" id="KW-0520">NAD</keyword>
<feature type="active site" description="Nucleophile" evidence="10">
    <location>
        <position position="283"/>
    </location>
</feature>
<dbReference type="EMBL" id="JAGIYY010000002">
    <property type="protein sequence ID" value="MBP0438849.1"/>
    <property type="molecule type" value="Genomic_DNA"/>
</dbReference>
<dbReference type="GO" id="GO:0046872">
    <property type="term" value="F:metal ion binding"/>
    <property type="evidence" value="ECO:0007669"/>
    <property type="project" value="UniProtKB-KW"/>
</dbReference>
<dbReference type="CDD" id="cd07090">
    <property type="entry name" value="ALDH_F9_TMBADH"/>
    <property type="match status" value="1"/>
</dbReference>
<dbReference type="NCBIfam" id="NF009725">
    <property type="entry name" value="PRK13252.1"/>
    <property type="match status" value="1"/>
</dbReference>
<dbReference type="InterPro" id="IPR016162">
    <property type="entry name" value="Ald_DH_N"/>
</dbReference>
<evidence type="ECO:0000256" key="11">
    <source>
        <dbReference type="PROSITE-ProRule" id="PRU10007"/>
    </source>
</evidence>
<keyword evidence="4 10" id="KW-0560">Oxidoreductase</keyword>
<organism evidence="14 15">
    <name type="scientific">Tianweitania sediminis</name>
    <dbReference type="NCBI Taxonomy" id="1502156"/>
    <lineage>
        <taxon>Bacteria</taxon>
        <taxon>Pseudomonadati</taxon>
        <taxon>Pseudomonadota</taxon>
        <taxon>Alphaproteobacteria</taxon>
        <taxon>Hyphomicrobiales</taxon>
        <taxon>Phyllobacteriaceae</taxon>
        <taxon>Tianweitania</taxon>
    </lineage>
</organism>
<evidence type="ECO:0000256" key="10">
    <source>
        <dbReference type="HAMAP-Rule" id="MF_00804"/>
    </source>
</evidence>
<evidence type="ECO:0000256" key="3">
    <source>
        <dbReference type="ARBA" id="ARBA00022958"/>
    </source>
</evidence>
<dbReference type="InterPro" id="IPR016163">
    <property type="entry name" value="Ald_DH_C"/>
</dbReference>
<dbReference type="InterPro" id="IPR015590">
    <property type="entry name" value="Aldehyde_DH_dom"/>
</dbReference>
<dbReference type="AlphaFoldDB" id="A0A8J7RN72"/>
<dbReference type="NCBIfam" id="TIGR01804">
    <property type="entry name" value="BADH"/>
    <property type="match status" value="1"/>
</dbReference>
<evidence type="ECO:0000313" key="14">
    <source>
        <dbReference type="EMBL" id="MBP0438849.1"/>
    </source>
</evidence>
<feature type="active site" description="Charge relay system" evidence="10">
    <location>
        <position position="461"/>
    </location>
</feature>
<dbReference type="PROSITE" id="PS00687">
    <property type="entry name" value="ALDEHYDE_DEHYDR_GLU"/>
    <property type="match status" value="1"/>
</dbReference>
<feature type="binding site" evidence="10">
    <location>
        <position position="251"/>
    </location>
    <ligand>
        <name>NAD(+)</name>
        <dbReference type="ChEBI" id="CHEBI:57540"/>
    </ligand>
</feature>
<evidence type="ECO:0000256" key="12">
    <source>
        <dbReference type="RuleBase" id="RU003345"/>
    </source>
</evidence>
<evidence type="ECO:0000256" key="7">
    <source>
        <dbReference type="ARBA" id="ARBA00051919"/>
    </source>
</evidence>
<sequence>MNVQPKASHYINGRFVEDEGGSVLDVIYPATGEMIAKLHAATPNIVELALEAARTAQGEWARLKPVERGRILRRAADLLRERNADLSRIETLDTGKPIQETLVADAASAADALEFFAGAVAAFNGEFVDLGGPFGYTRREPLGVCVGIGAWNYPIQIAAWKSGPALAMGNAFVFKPSENTPLSALALAEIYTEAGLPDGLFNVVQGFGDVGAALVSHPVTAKVSLTGSVPTGKKVMGLAGSHMKHATMELGGKSPLIVFEDADLENAIGGAMLGNFYSSGQVCSNGTRVFVQRNVHDRFVSRLVERTKAIRMGDPLDPDVQMGPLMNKSQHAKVMDYIAAGKSEGATLATGGNAPTMQGFENGFFVEPTVFTGVTDEMRIAREEIFGPVMSVLAFDTEDEVVTRANNTEFGLAAGVFTRDLSRGHRVVGQLQAGTCWINAYNLTPVELPFGGAKASGIGRENGLAVLGHYSQLKSVYVETGDVQSPY</sequence>
<reference evidence="14" key="1">
    <citation type="submission" date="2021-03" db="EMBL/GenBank/DDBJ databases">
        <title>Genome sequencing and assembly of Tianweitania sediminis.</title>
        <authorList>
            <person name="Chhetri G."/>
        </authorList>
    </citation>
    <scope>NUCLEOTIDE SEQUENCE</scope>
    <source>
        <strain evidence="14">Z8</strain>
    </source>
</reference>
<feature type="active site" evidence="11">
    <location>
        <position position="249"/>
    </location>
</feature>
<evidence type="ECO:0000256" key="8">
    <source>
        <dbReference type="ARBA" id="ARBA00052192"/>
    </source>
</evidence>
<dbReference type="Pfam" id="PF00171">
    <property type="entry name" value="Aldedh"/>
    <property type="match status" value="1"/>
</dbReference>
<dbReference type="FunFam" id="3.40.309.10:FF:000014">
    <property type="entry name" value="NAD/NADP-dependent betaine aldehyde dehydrogenase"/>
    <property type="match status" value="1"/>
</dbReference>
<dbReference type="InterPro" id="IPR016160">
    <property type="entry name" value="Ald_DH_CS_CYS"/>
</dbReference>
<dbReference type="Gene3D" id="3.40.605.10">
    <property type="entry name" value="Aldehyde Dehydrogenase, Chain A, domain 1"/>
    <property type="match status" value="1"/>
</dbReference>
<comment type="cofactor">
    <cofactor evidence="10">
        <name>K(+)</name>
        <dbReference type="ChEBI" id="CHEBI:29103"/>
    </cofactor>
    <text evidence="10">Binds 2 potassium ions per subunit.</text>
</comment>
<evidence type="ECO:0000256" key="9">
    <source>
        <dbReference type="ARBA" id="ARBA00065931"/>
    </source>
</evidence>
<feature type="binding site" evidence="10">
    <location>
        <position position="457"/>
    </location>
    <ligand>
        <name>K(+)</name>
        <dbReference type="ChEBI" id="CHEBI:29103"/>
        <label>2</label>
    </ligand>
</feature>
<feature type="domain" description="Aldehyde dehydrogenase" evidence="13">
    <location>
        <begin position="15"/>
        <end position="476"/>
    </location>
</feature>
<feature type="active site" description="Proton acceptor" evidence="10">
    <location>
        <position position="249"/>
    </location>
</feature>
<feature type="active site" description="Charge relay system" evidence="10">
    <location>
        <position position="161"/>
    </location>
</feature>
<dbReference type="InterPro" id="IPR029510">
    <property type="entry name" value="Ald_DH_CS_GLU"/>
</dbReference>
<comment type="pathway">
    <text evidence="10">Amine and polyamine biosynthesis; betaine biosynthesis via choline pathway; betaine from betaine aldehyde: step 1/1.</text>
</comment>
<feature type="modified residue" description="Cysteine sulfenic acid (-SOH)" evidence="10">
    <location>
        <position position="283"/>
    </location>
</feature>
<protein>
    <recommendedName>
        <fullName evidence="10">Betaine aldehyde dehydrogenase</fullName>
        <shortName evidence="10">BADH</shortName>
        <ecNumber evidence="10">1.2.1.8</ecNumber>
    </recommendedName>
</protein>
<comment type="caution">
    <text evidence="14">The sequence shown here is derived from an EMBL/GenBank/DDBJ whole genome shotgun (WGS) entry which is preliminary data.</text>
</comment>
<dbReference type="EC" id="1.2.1.8" evidence="10"/>
<evidence type="ECO:0000259" key="13">
    <source>
        <dbReference type="Pfam" id="PF00171"/>
    </source>
</evidence>
<feature type="binding site" evidence="10">
    <location>
        <position position="454"/>
    </location>
    <ligand>
        <name>K(+)</name>
        <dbReference type="ChEBI" id="CHEBI:29103"/>
        <label>2</label>
    </ligand>
</feature>
<keyword evidence="3 10" id="KW-0630">Potassium</keyword>